<dbReference type="InterPro" id="IPR050150">
    <property type="entry name" value="IgV_Light_Chain"/>
</dbReference>
<evidence type="ECO:0000256" key="3">
    <source>
        <dbReference type="SAM" id="SignalP"/>
    </source>
</evidence>
<dbReference type="Pfam" id="PF07654">
    <property type="entry name" value="C1-set"/>
    <property type="match status" value="1"/>
</dbReference>
<evidence type="ECO:0000256" key="1">
    <source>
        <dbReference type="ARBA" id="ARBA00023157"/>
    </source>
</evidence>
<dbReference type="Proteomes" id="UP001557470">
    <property type="component" value="Unassembled WGS sequence"/>
</dbReference>
<dbReference type="InterPro" id="IPR007110">
    <property type="entry name" value="Ig-like_dom"/>
</dbReference>
<dbReference type="SMART" id="SM00407">
    <property type="entry name" value="IGc1"/>
    <property type="match status" value="1"/>
</dbReference>
<dbReference type="InterPro" id="IPR003597">
    <property type="entry name" value="Ig_C1-set"/>
</dbReference>
<dbReference type="Pfam" id="PF07686">
    <property type="entry name" value="V-set"/>
    <property type="match status" value="1"/>
</dbReference>
<dbReference type="InterPro" id="IPR003599">
    <property type="entry name" value="Ig_sub"/>
</dbReference>
<feature type="domain" description="Ig-like" evidence="4">
    <location>
        <begin position="9"/>
        <end position="107"/>
    </location>
</feature>
<dbReference type="InterPro" id="IPR013783">
    <property type="entry name" value="Ig-like_fold"/>
</dbReference>
<sequence length="236" mass="25199">MRLSVATLPVLLLVSGLEALILTQEKTISTEPGQNVKISCVVTDSSNTWTISWYQQKAGGGPRFLLADSTRATGLPDRFTYSESNSGYTENLHINGITAEDEAVYFCACVNCNSGTLFGRGTEVIIARPPSPPSLVLMSPTQAPLPGDETTLVCLAQGFHPDGASLSWSDDRGSLTGAEVQKGDSRRQPDGTYAQSSLLRLSSPRWSSGQTFTCHLSHSALTNPLSKSVSNNQCSV</sequence>
<dbReference type="Gene3D" id="2.60.40.10">
    <property type="entry name" value="Immunoglobulins"/>
    <property type="match status" value="2"/>
</dbReference>
<feature type="region of interest" description="Disordered" evidence="2">
    <location>
        <begin position="165"/>
        <end position="191"/>
    </location>
</feature>
<dbReference type="PROSITE" id="PS50835">
    <property type="entry name" value="IG_LIKE"/>
    <property type="match status" value="2"/>
</dbReference>
<dbReference type="PANTHER" id="PTHR23267">
    <property type="entry name" value="IMMUNOGLOBULIN LIGHT CHAIN"/>
    <property type="match status" value="1"/>
</dbReference>
<dbReference type="InterPro" id="IPR036179">
    <property type="entry name" value="Ig-like_dom_sf"/>
</dbReference>
<dbReference type="FunFam" id="2.60.40.10:FF:000283">
    <property type="entry name" value="Immunoglobulin kappa constant"/>
    <property type="match status" value="1"/>
</dbReference>
<keyword evidence="1" id="KW-1015">Disulfide bond</keyword>
<dbReference type="CDD" id="cd00099">
    <property type="entry name" value="IgV"/>
    <property type="match status" value="1"/>
</dbReference>
<dbReference type="CDD" id="cd00098">
    <property type="entry name" value="IgC1"/>
    <property type="match status" value="1"/>
</dbReference>
<dbReference type="AlphaFoldDB" id="A0ABD0WJ85"/>
<dbReference type="SMART" id="SM00409">
    <property type="entry name" value="IG"/>
    <property type="match status" value="2"/>
</dbReference>
<proteinExistence type="predicted"/>
<reference evidence="5 6" key="1">
    <citation type="submission" date="2024-06" db="EMBL/GenBank/DDBJ databases">
        <authorList>
            <person name="Pan Q."/>
            <person name="Wen M."/>
            <person name="Jouanno E."/>
            <person name="Zahm M."/>
            <person name="Klopp C."/>
            <person name="Cabau C."/>
            <person name="Louis A."/>
            <person name="Berthelot C."/>
            <person name="Parey E."/>
            <person name="Roest Crollius H."/>
            <person name="Montfort J."/>
            <person name="Robinson-Rechavi M."/>
            <person name="Bouchez O."/>
            <person name="Lampietro C."/>
            <person name="Lopez Roques C."/>
            <person name="Donnadieu C."/>
            <person name="Postlethwait J."/>
            <person name="Bobe J."/>
            <person name="Verreycken H."/>
            <person name="Guiguen Y."/>
        </authorList>
    </citation>
    <scope>NUCLEOTIDE SEQUENCE [LARGE SCALE GENOMIC DNA]</scope>
    <source>
        <strain evidence="5">Up_M1</strain>
        <tissue evidence="5">Testis</tissue>
    </source>
</reference>
<keyword evidence="3" id="KW-0732">Signal</keyword>
<evidence type="ECO:0000259" key="4">
    <source>
        <dbReference type="PROSITE" id="PS50835"/>
    </source>
</evidence>
<protein>
    <recommendedName>
        <fullName evidence="4">Ig-like domain-containing protein</fullName>
    </recommendedName>
</protein>
<feature type="signal peptide" evidence="3">
    <location>
        <begin position="1"/>
        <end position="19"/>
    </location>
</feature>
<organism evidence="5 6">
    <name type="scientific">Umbra pygmaea</name>
    <name type="common">Eastern mudminnow</name>
    <dbReference type="NCBI Taxonomy" id="75934"/>
    <lineage>
        <taxon>Eukaryota</taxon>
        <taxon>Metazoa</taxon>
        <taxon>Chordata</taxon>
        <taxon>Craniata</taxon>
        <taxon>Vertebrata</taxon>
        <taxon>Euteleostomi</taxon>
        <taxon>Actinopterygii</taxon>
        <taxon>Neopterygii</taxon>
        <taxon>Teleostei</taxon>
        <taxon>Protacanthopterygii</taxon>
        <taxon>Esociformes</taxon>
        <taxon>Umbridae</taxon>
        <taxon>Umbra</taxon>
    </lineage>
</organism>
<dbReference type="SMART" id="SM00406">
    <property type="entry name" value="IGv"/>
    <property type="match status" value="1"/>
</dbReference>
<accession>A0ABD0WJ85</accession>
<name>A0ABD0WJ85_UMBPY</name>
<dbReference type="InterPro" id="IPR013106">
    <property type="entry name" value="Ig_V-set"/>
</dbReference>
<evidence type="ECO:0000313" key="5">
    <source>
        <dbReference type="EMBL" id="KAL0964716.1"/>
    </source>
</evidence>
<dbReference type="EMBL" id="JAGEUA010000010">
    <property type="protein sequence ID" value="KAL0964716.1"/>
    <property type="molecule type" value="Genomic_DNA"/>
</dbReference>
<evidence type="ECO:0000256" key="2">
    <source>
        <dbReference type="SAM" id="MobiDB-lite"/>
    </source>
</evidence>
<feature type="chain" id="PRO_5044816919" description="Ig-like domain-containing protein" evidence="3">
    <location>
        <begin position="20"/>
        <end position="236"/>
    </location>
</feature>
<evidence type="ECO:0000313" key="6">
    <source>
        <dbReference type="Proteomes" id="UP001557470"/>
    </source>
</evidence>
<dbReference type="SUPFAM" id="SSF48726">
    <property type="entry name" value="Immunoglobulin"/>
    <property type="match status" value="2"/>
</dbReference>
<feature type="domain" description="Ig-like" evidence="4">
    <location>
        <begin position="133"/>
        <end position="230"/>
    </location>
</feature>
<gene>
    <name evidence="5" type="ORF">UPYG_G00327970</name>
</gene>
<keyword evidence="6" id="KW-1185">Reference proteome</keyword>
<comment type="caution">
    <text evidence="5">The sequence shown here is derived from an EMBL/GenBank/DDBJ whole genome shotgun (WGS) entry which is preliminary data.</text>
</comment>